<sequence>GLPEIYDVGMLTDIGMKQLQGIGQFFKQQYLSIPGFPDKFNSSQFLFYSTYTDRTKQSQFAFVNGLFPPGTGPVDDEGQFVFDFGIQPIPQESVSEINEFYMLASEYCPIAKKSYQQYWASDEIKELILM</sequence>
<dbReference type="Proteomes" id="UP000324800">
    <property type="component" value="Unassembled WGS sequence"/>
</dbReference>
<dbReference type="Gene3D" id="3.40.50.1240">
    <property type="entry name" value="Phosphoglycerate mutase-like"/>
    <property type="match status" value="1"/>
</dbReference>
<proteinExistence type="predicted"/>
<dbReference type="SUPFAM" id="SSF53254">
    <property type="entry name" value="Phosphoglycerate mutase-like"/>
    <property type="match status" value="1"/>
</dbReference>
<dbReference type="OrthoDB" id="258392at2759"/>
<dbReference type="Pfam" id="PF00328">
    <property type="entry name" value="His_Phos_2"/>
    <property type="match status" value="1"/>
</dbReference>
<dbReference type="EMBL" id="SNRW01024112">
    <property type="protein sequence ID" value="KAA6362515.1"/>
    <property type="molecule type" value="Genomic_DNA"/>
</dbReference>
<name>A0A5J4TYL5_9EUKA</name>
<dbReference type="InterPro" id="IPR000560">
    <property type="entry name" value="His_Pase_clade-2"/>
</dbReference>
<comment type="caution">
    <text evidence="1">The sequence shown here is derived from an EMBL/GenBank/DDBJ whole genome shotgun (WGS) entry which is preliminary data.</text>
</comment>
<organism evidence="1 2">
    <name type="scientific">Streblomastix strix</name>
    <dbReference type="NCBI Taxonomy" id="222440"/>
    <lineage>
        <taxon>Eukaryota</taxon>
        <taxon>Metamonada</taxon>
        <taxon>Preaxostyla</taxon>
        <taxon>Oxymonadida</taxon>
        <taxon>Streblomastigidae</taxon>
        <taxon>Streblomastix</taxon>
    </lineage>
</organism>
<dbReference type="AlphaFoldDB" id="A0A5J4TYL5"/>
<gene>
    <name evidence="1" type="ORF">EZS28_041958</name>
</gene>
<accession>A0A5J4TYL5</accession>
<reference evidence="1 2" key="1">
    <citation type="submission" date="2019-03" db="EMBL/GenBank/DDBJ databases">
        <title>Single cell metagenomics reveals metabolic interactions within the superorganism composed of flagellate Streblomastix strix and complex community of Bacteroidetes bacteria on its surface.</title>
        <authorList>
            <person name="Treitli S.C."/>
            <person name="Kolisko M."/>
            <person name="Husnik F."/>
            <person name="Keeling P."/>
            <person name="Hampl V."/>
        </authorList>
    </citation>
    <scope>NUCLEOTIDE SEQUENCE [LARGE SCALE GENOMIC DNA]</scope>
    <source>
        <strain evidence="1">ST1C</strain>
    </source>
</reference>
<feature type="non-terminal residue" evidence="1">
    <location>
        <position position="1"/>
    </location>
</feature>
<evidence type="ECO:0000313" key="2">
    <source>
        <dbReference type="Proteomes" id="UP000324800"/>
    </source>
</evidence>
<evidence type="ECO:0000313" key="1">
    <source>
        <dbReference type="EMBL" id="KAA6362515.1"/>
    </source>
</evidence>
<protein>
    <submittedName>
        <fullName evidence="1">Uncharacterized protein</fullName>
    </submittedName>
</protein>
<dbReference type="InterPro" id="IPR029033">
    <property type="entry name" value="His_PPase_superfam"/>
</dbReference>